<dbReference type="InterPro" id="IPR001296">
    <property type="entry name" value="Glyco_trans_1"/>
</dbReference>
<organism evidence="2 3">
    <name type="scientific">Megalodesulfovibrio gigas (strain ATCC 19364 / DSM 1382 / NCIMB 9332 / VKM B-1759)</name>
    <name type="common">Desulfovibrio gigas</name>
    <dbReference type="NCBI Taxonomy" id="1121448"/>
    <lineage>
        <taxon>Bacteria</taxon>
        <taxon>Pseudomonadati</taxon>
        <taxon>Thermodesulfobacteriota</taxon>
        <taxon>Desulfovibrionia</taxon>
        <taxon>Desulfovibrionales</taxon>
        <taxon>Desulfovibrionaceae</taxon>
        <taxon>Megalodesulfovibrio</taxon>
    </lineage>
</organism>
<evidence type="ECO:0000313" key="2">
    <source>
        <dbReference type="EMBL" id="AGW15157.1"/>
    </source>
</evidence>
<dbReference type="Pfam" id="PF00534">
    <property type="entry name" value="Glycos_transf_1"/>
    <property type="match status" value="1"/>
</dbReference>
<dbReference type="KEGG" id="dgg:DGI_3479"/>
<keyword evidence="3" id="KW-1185">Reference proteome</keyword>
<feature type="domain" description="Glycosyl transferase family 1" evidence="1">
    <location>
        <begin position="201"/>
        <end position="349"/>
    </location>
</feature>
<dbReference type="AlphaFoldDB" id="T2GGG8"/>
<protein>
    <submittedName>
        <fullName evidence="2">Putative glycosyl transferase group 1</fullName>
    </submittedName>
</protein>
<gene>
    <name evidence="2" type="ORF">DGI_3479</name>
</gene>
<dbReference type="PATRIC" id="fig|1121448.10.peg.3429"/>
<name>T2GGG8_MEGG1</name>
<dbReference type="SUPFAM" id="SSF53756">
    <property type="entry name" value="UDP-Glycosyltransferase/glycogen phosphorylase"/>
    <property type="match status" value="1"/>
</dbReference>
<evidence type="ECO:0000313" key="3">
    <source>
        <dbReference type="Proteomes" id="UP000016587"/>
    </source>
</evidence>
<dbReference type="HOGENOM" id="CLU_498501_0_0_7"/>
<dbReference type="eggNOG" id="COG0438">
    <property type="taxonomic scope" value="Bacteria"/>
</dbReference>
<accession>T2GGG8</accession>
<dbReference type="GO" id="GO:0016757">
    <property type="term" value="F:glycosyltransferase activity"/>
    <property type="evidence" value="ECO:0007669"/>
    <property type="project" value="InterPro"/>
</dbReference>
<dbReference type="STRING" id="1121448.DGI_3479"/>
<dbReference type="PANTHER" id="PTHR12526">
    <property type="entry name" value="GLYCOSYLTRANSFERASE"/>
    <property type="match status" value="1"/>
</dbReference>
<reference evidence="2 3" key="1">
    <citation type="journal article" date="2013" name="J. Bacteriol.">
        <title>Roles of HynAB and Ech, the only two hydrogenases found in the model sulfate reducer Desulfovibrio gigas.</title>
        <authorList>
            <person name="Morais-Silva F.O."/>
            <person name="Santos C.I."/>
            <person name="Rodrigues R."/>
            <person name="Pereira I.A."/>
            <person name="Rodrigues-Pousada C."/>
        </authorList>
    </citation>
    <scope>NUCLEOTIDE SEQUENCE [LARGE SCALE GENOMIC DNA]</scope>
    <source>
        <strain evidence="3">ATCC 19364 / DSM 1382 / NCIMB 9332 / VKM B-1759</strain>
    </source>
</reference>
<dbReference type="EMBL" id="CP006585">
    <property type="protein sequence ID" value="AGW15157.1"/>
    <property type="molecule type" value="Genomic_DNA"/>
</dbReference>
<dbReference type="OrthoDB" id="9790710at2"/>
<dbReference type="Gene3D" id="3.40.50.2000">
    <property type="entry name" value="Glycogen Phosphorylase B"/>
    <property type="match status" value="2"/>
</dbReference>
<dbReference type="RefSeq" id="WP_021762280.1">
    <property type="nucleotide sequence ID" value="NC_022444.1"/>
</dbReference>
<sequence length="546" mass="59557">MNAPRTFLTLDPFYEGGGVMGRIAANAGFLRALLRAEVFDACHFFLPSAQQCRTLEAALRQDGVFSDKIRLLLRQDLPRALAEERYYCAHLSDCLTSLPALARLRRLHAPRAFPVTGATHTLSYSRFAPLYLAHLWPGASGREAIIGTSSAALAMLRETFAWLREGYNLPESTHPGPALAHIPLGVDPDLFPPPDPQAKAAARQQLGLPQDRWTLLCFGRLAPAHKFDLPPLLRAVQRGLLPGGGLCAEKMTLLLAGWTDTADHGPADTWAALARNLGLHVHLLKRPDAARKQACFLAADCFISPADSIQETFGLTLLEAGLAGLPVIASDFDGYRDLIVPEETGILVPSIGFPPSPDLDALGQVLPDDALHLLLGQQTVVDVPALALALGRLYADRELGGRLGRAGRERVLREFAWPAVIARYCAVWEAQWRTPEPAGDAAHPLHFPYARLFAGHPSHHLDDATPVRRTRLGEAIARGQDHPQQYLGLEPLLDADAVRRLLVLSRTTTPAGELVRRIMDDGGHAEAVARFCLHWALKQDILEVVG</sequence>
<proteinExistence type="predicted"/>
<dbReference type="CDD" id="cd03801">
    <property type="entry name" value="GT4_PimA-like"/>
    <property type="match status" value="1"/>
</dbReference>
<keyword evidence="2" id="KW-0808">Transferase</keyword>
<dbReference type="Proteomes" id="UP000016587">
    <property type="component" value="Chromosome"/>
</dbReference>
<evidence type="ECO:0000259" key="1">
    <source>
        <dbReference type="Pfam" id="PF00534"/>
    </source>
</evidence>
<reference evidence="3" key="2">
    <citation type="submission" date="2013-07" db="EMBL/GenBank/DDBJ databases">
        <authorList>
            <person name="Morais-Silva F.O."/>
            <person name="Rezende A.M."/>
            <person name="Pimentel C."/>
            <person name="Resende D.M."/>
            <person name="Santos C.I."/>
            <person name="Clemente C."/>
            <person name="de Oliveira L.M."/>
            <person name="da Silva S.M."/>
            <person name="Costa D.A."/>
            <person name="Varela-Raposo A."/>
            <person name="Horacio E.C.A."/>
            <person name="Matos M."/>
            <person name="Flores O."/>
            <person name="Ruiz J.C."/>
            <person name="Rodrigues-Pousada C."/>
        </authorList>
    </citation>
    <scope>NUCLEOTIDE SEQUENCE [LARGE SCALE GENOMIC DNA]</scope>
    <source>
        <strain evidence="3">ATCC 19364 / DSM 1382 / NCIMB 9332 / VKM B-1759</strain>
    </source>
</reference>